<evidence type="ECO:0000256" key="1">
    <source>
        <dbReference type="SAM" id="MobiDB-lite"/>
    </source>
</evidence>
<dbReference type="HOGENOM" id="CLU_000384_33_10_1"/>
<sequence length="482" mass="53488">MLEGICNKLVLIYDPEIVLNMQSANGEIDQSLGLARNIPFLIGDITLYLQVHIIRNPAYDVLLSRPFDILTESIIKNYLNEDQTITIINMPVVEHKPWVQCNIPILPGIYDEVCRLIKTKIAAGVYEPSNSSYRSHWFTVIKKTNSTSTGTKLRIVHSLEPLNAVTIQHSGVPPYTNQIAEQFAACACGGILDLYVGYDKRGLAESSRNFTTFQTPFGAHRLPEIPDTTIPFIDDVPIQGLLAQYELLNGGFETHPDNSGIQRGGTFSGHKATLCSAEITVVGHRCTYKGRLPNESRVESIMKWGPCRDLSDVRAFLGTIGVIRIFIRNFAHRAHALTMLMCKDFPFVFGPDQIAAQDDLRSALLKPPALRPINYGSAANVILAVDTSQIAVSFHLCQCALNNPQPKLELYESDRVDACYTKGMLTNPDLEPSASINRWIVSILTFHFTLVHIPGTSHGPNGLSRRPPQPADQPEPKDNFDN</sequence>
<dbReference type="Gene3D" id="3.30.70.270">
    <property type="match status" value="2"/>
</dbReference>
<gene>
    <name evidence="2" type="ORF">HETIRDRAFT_455118</name>
</gene>
<accession>W4JSS6</accession>
<dbReference type="OrthoDB" id="5599163at2759"/>
<dbReference type="RefSeq" id="XP_009551481.1">
    <property type="nucleotide sequence ID" value="XM_009553186.1"/>
</dbReference>
<dbReference type="eggNOG" id="KOG0017">
    <property type="taxonomic scope" value="Eukaryota"/>
</dbReference>
<dbReference type="PANTHER" id="PTHR33064:SF37">
    <property type="entry name" value="RIBONUCLEASE H"/>
    <property type="match status" value="1"/>
</dbReference>
<dbReference type="AlphaFoldDB" id="W4JSS6"/>
<organism evidence="2 3">
    <name type="scientific">Heterobasidion irregulare (strain TC 32-1)</name>
    <dbReference type="NCBI Taxonomy" id="747525"/>
    <lineage>
        <taxon>Eukaryota</taxon>
        <taxon>Fungi</taxon>
        <taxon>Dikarya</taxon>
        <taxon>Basidiomycota</taxon>
        <taxon>Agaricomycotina</taxon>
        <taxon>Agaricomycetes</taxon>
        <taxon>Russulales</taxon>
        <taxon>Bondarzewiaceae</taxon>
        <taxon>Heterobasidion</taxon>
        <taxon>Heterobasidion annosum species complex</taxon>
    </lineage>
</organism>
<dbReference type="Gene3D" id="3.10.10.10">
    <property type="entry name" value="HIV Type 1 Reverse Transcriptase, subunit A, domain 1"/>
    <property type="match status" value="1"/>
</dbReference>
<dbReference type="InterPro" id="IPR043128">
    <property type="entry name" value="Rev_trsase/Diguanyl_cyclase"/>
</dbReference>
<feature type="region of interest" description="Disordered" evidence="1">
    <location>
        <begin position="457"/>
        <end position="482"/>
    </location>
</feature>
<evidence type="ECO:0000313" key="3">
    <source>
        <dbReference type="Proteomes" id="UP000030671"/>
    </source>
</evidence>
<dbReference type="KEGG" id="hir:HETIRDRAFT_455118"/>
<dbReference type="Proteomes" id="UP000030671">
    <property type="component" value="Unassembled WGS sequence"/>
</dbReference>
<dbReference type="PANTHER" id="PTHR33064">
    <property type="entry name" value="POL PROTEIN"/>
    <property type="match status" value="1"/>
</dbReference>
<dbReference type="GeneID" id="20676589"/>
<reference evidence="2 3" key="1">
    <citation type="journal article" date="2012" name="New Phytol.">
        <title>Insight into trade-off between wood decay and parasitism from the genome of a fungal forest pathogen.</title>
        <authorList>
            <person name="Olson A."/>
            <person name="Aerts A."/>
            <person name="Asiegbu F."/>
            <person name="Belbahri L."/>
            <person name="Bouzid O."/>
            <person name="Broberg A."/>
            <person name="Canback B."/>
            <person name="Coutinho P.M."/>
            <person name="Cullen D."/>
            <person name="Dalman K."/>
            <person name="Deflorio G."/>
            <person name="van Diepen L.T."/>
            <person name="Dunand C."/>
            <person name="Duplessis S."/>
            <person name="Durling M."/>
            <person name="Gonthier P."/>
            <person name="Grimwood J."/>
            <person name="Fossdal C.G."/>
            <person name="Hansson D."/>
            <person name="Henrissat B."/>
            <person name="Hietala A."/>
            <person name="Himmelstrand K."/>
            <person name="Hoffmeister D."/>
            <person name="Hogberg N."/>
            <person name="James T.Y."/>
            <person name="Karlsson M."/>
            <person name="Kohler A."/>
            <person name="Kues U."/>
            <person name="Lee Y.H."/>
            <person name="Lin Y.C."/>
            <person name="Lind M."/>
            <person name="Lindquist E."/>
            <person name="Lombard V."/>
            <person name="Lucas S."/>
            <person name="Lunden K."/>
            <person name="Morin E."/>
            <person name="Murat C."/>
            <person name="Park J."/>
            <person name="Raffaello T."/>
            <person name="Rouze P."/>
            <person name="Salamov A."/>
            <person name="Schmutz J."/>
            <person name="Solheim H."/>
            <person name="Stahlberg J."/>
            <person name="Velez H."/>
            <person name="de Vries R.P."/>
            <person name="Wiebenga A."/>
            <person name="Woodward S."/>
            <person name="Yakovlev I."/>
            <person name="Garbelotto M."/>
            <person name="Martin F."/>
            <person name="Grigoriev I.V."/>
            <person name="Stenlid J."/>
        </authorList>
    </citation>
    <scope>NUCLEOTIDE SEQUENCE [LARGE SCALE GENOMIC DNA]</scope>
    <source>
        <strain evidence="2 3">TC 32-1</strain>
    </source>
</reference>
<keyword evidence="3" id="KW-1185">Reference proteome</keyword>
<evidence type="ECO:0000313" key="2">
    <source>
        <dbReference type="EMBL" id="ETW76593.1"/>
    </source>
</evidence>
<protein>
    <recommendedName>
        <fullName evidence="4">Reverse transcriptase/retrotransposon-derived protein RNase H-like domain-containing protein</fullName>
    </recommendedName>
</protein>
<dbReference type="InterPro" id="IPR043502">
    <property type="entry name" value="DNA/RNA_pol_sf"/>
</dbReference>
<dbReference type="SUPFAM" id="SSF56672">
    <property type="entry name" value="DNA/RNA polymerases"/>
    <property type="match status" value="1"/>
</dbReference>
<proteinExistence type="predicted"/>
<dbReference type="InterPro" id="IPR051320">
    <property type="entry name" value="Viral_Replic_Matur_Polypro"/>
</dbReference>
<dbReference type="InParanoid" id="W4JSS6"/>
<name>W4JSS6_HETIT</name>
<dbReference type="EMBL" id="KI925464">
    <property type="protein sequence ID" value="ETW76593.1"/>
    <property type="molecule type" value="Genomic_DNA"/>
</dbReference>
<evidence type="ECO:0008006" key="4">
    <source>
        <dbReference type="Google" id="ProtNLM"/>
    </source>
</evidence>